<dbReference type="AlphaFoldDB" id="A0AAV6KAA0"/>
<comment type="caution">
    <text evidence="11">The sequence shown here is derived from an EMBL/GenBank/DDBJ whole genome shotgun (WGS) entry which is preliminary data.</text>
</comment>
<gene>
    <name evidence="11" type="ORF">RHGRI_014678</name>
</gene>
<feature type="domain" description="NB-ARC" evidence="7">
    <location>
        <begin position="169"/>
        <end position="331"/>
    </location>
</feature>
<feature type="domain" description="Disease resistance N-terminal" evidence="8">
    <location>
        <begin position="7"/>
        <end position="96"/>
    </location>
</feature>
<evidence type="ECO:0000259" key="10">
    <source>
        <dbReference type="Pfam" id="PF23598"/>
    </source>
</evidence>
<dbReference type="Pfam" id="PF23598">
    <property type="entry name" value="LRR_14"/>
    <property type="match status" value="1"/>
</dbReference>
<evidence type="ECO:0008006" key="13">
    <source>
        <dbReference type="Google" id="ProtNLM"/>
    </source>
</evidence>
<dbReference type="SUPFAM" id="SSF52540">
    <property type="entry name" value="P-loop containing nucleoside triphosphate hydrolases"/>
    <property type="match status" value="1"/>
</dbReference>
<dbReference type="InterPro" id="IPR041118">
    <property type="entry name" value="Rx_N"/>
</dbReference>
<keyword evidence="12" id="KW-1185">Reference proteome</keyword>
<keyword evidence="3" id="KW-0677">Repeat</keyword>
<dbReference type="GO" id="GO:0043531">
    <property type="term" value="F:ADP binding"/>
    <property type="evidence" value="ECO:0007669"/>
    <property type="project" value="InterPro"/>
</dbReference>
<dbReference type="InterPro" id="IPR032675">
    <property type="entry name" value="LRR_dom_sf"/>
</dbReference>
<dbReference type="Pfam" id="PF00931">
    <property type="entry name" value="NB-ARC"/>
    <property type="match status" value="1"/>
</dbReference>
<dbReference type="Gene3D" id="3.80.10.10">
    <property type="entry name" value="Ribonuclease Inhibitor"/>
    <property type="match status" value="1"/>
</dbReference>
<evidence type="ECO:0000313" key="11">
    <source>
        <dbReference type="EMBL" id="KAG5549412.1"/>
    </source>
</evidence>
<evidence type="ECO:0000256" key="2">
    <source>
        <dbReference type="ARBA" id="ARBA00022614"/>
    </source>
</evidence>
<accession>A0AAV6KAA0</accession>
<dbReference type="FunFam" id="3.40.50.300:FF:001091">
    <property type="entry name" value="Probable disease resistance protein At1g61300"/>
    <property type="match status" value="1"/>
</dbReference>
<dbReference type="GO" id="GO:0098542">
    <property type="term" value="P:defense response to other organism"/>
    <property type="evidence" value="ECO:0007669"/>
    <property type="project" value="TreeGrafter"/>
</dbReference>
<dbReference type="SUPFAM" id="SSF52058">
    <property type="entry name" value="L domain-like"/>
    <property type="match status" value="1"/>
</dbReference>
<organism evidence="11 12">
    <name type="scientific">Rhododendron griersonianum</name>
    <dbReference type="NCBI Taxonomy" id="479676"/>
    <lineage>
        <taxon>Eukaryota</taxon>
        <taxon>Viridiplantae</taxon>
        <taxon>Streptophyta</taxon>
        <taxon>Embryophyta</taxon>
        <taxon>Tracheophyta</taxon>
        <taxon>Spermatophyta</taxon>
        <taxon>Magnoliopsida</taxon>
        <taxon>eudicotyledons</taxon>
        <taxon>Gunneridae</taxon>
        <taxon>Pentapetalae</taxon>
        <taxon>asterids</taxon>
        <taxon>Ericales</taxon>
        <taxon>Ericaceae</taxon>
        <taxon>Ericoideae</taxon>
        <taxon>Rhodoreae</taxon>
        <taxon>Rhododendron</taxon>
    </lineage>
</organism>
<protein>
    <recommendedName>
        <fullName evidence="13">AAA+ ATPase domain-containing protein</fullName>
    </recommendedName>
</protein>
<keyword evidence="5" id="KW-0611">Plant defense</keyword>
<evidence type="ECO:0000256" key="3">
    <source>
        <dbReference type="ARBA" id="ARBA00022737"/>
    </source>
</evidence>
<dbReference type="CDD" id="cd14798">
    <property type="entry name" value="RX-CC_like"/>
    <property type="match status" value="1"/>
</dbReference>
<dbReference type="Gene3D" id="1.10.10.10">
    <property type="entry name" value="Winged helix-like DNA-binding domain superfamily/Winged helix DNA-binding domain"/>
    <property type="match status" value="1"/>
</dbReference>
<dbReference type="EMBL" id="JACTNZ010000005">
    <property type="protein sequence ID" value="KAG5549412.1"/>
    <property type="molecule type" value="Genomic_DNA"/>
</dbReference>
<evidence type="ECO:0000256" key="6">
    <source>
        <dbReference type="ARBA" id="ARBA00022840"/>
    </source>
</evidence>
<sequence>MAEAFLGIIAKKAADLAASQIIEESSRLSRVREDLLWIESEMRYIRSYLKDADAKQLRTNVVSNFIRDIWDLAYDVEDIIDTYFPKMRSSRSRWKRLLDFRNMRIAHGFVKEVEGIRKRVEDIKNARQTFGIDESSRSREEDTWDPRQSFPHLDEPNVVGFDNLIKILVHKVVDEDLHHRVVSIIGFPGLGKTTLARKVYNSARQSKVYNSDRQRFDCTAWICVSESPNEKGLLRDIAGQVGLEEKKIERDVEKNLFEFLSTKRYVIVIDDIWHTRAWDALKIGLPSNSENGSRIILTSRNKDVGVHVGGPNSVLTLEPLDQETSRRLFYKLFVDDLQNICETQDPPQLEKIGEQILERCSGVPLAIVLAAGLLKLRERSETAWKGVLEDMGQGNDRCTEIFALSYKDLPLNLKPCFLYFGLFPEDREVGAFDLINIWAAEGFIRGSRVREVEEVGDDYLNHLIARNVIQVVKRRVNGRVRSVRIHDIMHNLCIQEGDKINFQNIHRDEINCNTALKLRRVAIHGSDTDHYHALYTKTSSLRAMFCFDPRYPWNRKAHKNLLGDSKFLRVLSVEKGNDVPRSLLTKISNLRQLTYLKLGSRGMTVELPFAISNLKSLLTLNLREVYEVYLPNVIWSMKQLRHILLPRCCIAPLFCWVNLDLFHPIEISLPNLQTLHGLPGEIFKADWLHKITSLRRLQVNYVNKDIIGVLSDAAPVSHKLEELSLDGPLPETTSLNLVRYDNLFELYILDVELKDLSHDKLPPNLIKLSLFWTNLTTSPTEALKKLQKLKFLQLLGHSFKGKELVFSGEPGCFPQLEVLEIDWLPNLERVVVEEGGMPRLRDFIIRGRSIPETLLPDRVRNAMRF</sequence>
<dbReference type="InterPro" id="IPR036388">
    <property type="entry name" value="WH-like_DNA-bd_sf"/>
</dbReference>
<keyword evidence="2" id="KW-0433">Leucine-rich repeat</keyword>
<proteinExistence type="inferred from homology"/>
<dbReference type="Gene3D" id="3.40.50.300">
    <property type="entry name" value="P-loop containing nucleotide triphosphate hydrolases"/>
    <property type="match status" value="1"/>
</dbReference>
<dbReference type="Pfam" id="PF23559">
    <property type="entry name" value="WHD_DRP"/>
    <property type="match status" value="1"/>
</dbReference>
<evidence type="ECO:0000259" key="8">
    <source>
        <dbReference type="Pfam" id="PF18052"/>
    </source>
</evidence>
<dbReference type="InterPro" id="IPR027417">
    <property type="entry name" value="P-loop_NTPase"/>
</dbReference>
<dbReference type="InterPro" id="IPR042197">
    <property type="entry name" value="Apaf_helical"/>
</dbReference>
<dbReference type="PANTHER" id="PTHR23155">
    <property type="entry name" value="DISEASE RESISTANCE PROTEIN RP"/>
    <property type="match status" value="1"/>
</dbReference>
<dbReference type="InterPro" id="IPR002182">
    <property type="entry name" value="NB-ARC"/>
</dbReference>
<evidence type="ECO:0000259" key="7">
    <source>
        <dbReference type="Pfam" id="PF00931"/>
    </source>
</evidence>
<evidence type="ECO:0000256" key="4">
    <source>
        <dbReference type="ARBA" id="ARBA00022741"/>
    </source>
</evidence>
<evidence type="ECO:0000256" key="1">
    <source>
        <dbReference type="ARBA" id="ARBA00008894"/>
    </source>
</evidence>
<reference evidence="11" key="1">
    <citation type="submission" date="2020-08" db="EMBL/GenBank/DDBJ databases">
        <title>Plant Genome Project.</title>
        <authorList>
            <person name="Zhang R.-G."/>
        </authorList>
    </citation>
    <scope>NUCLEOTIDE SEQUENCE</scope>
    <source>
        <strain evidence="11">WSP0</strain>
        <tissue evidence="11">Leaf</tissue>
    </source>
</reference>
<dbReference type="GO" id="GO:0005524">
    <property type="term" value="F:ATP binding"/>
    <property type="evidence" value="ECO:0007669"/>
    <property type="project" value="UniProtKB-KW"/>
</dbReference>
<dbReference type="InterPro" id="IPR038005">
    <property type="entry name" value="RX-like_CC"/>
</dbReference>
<dbReference type="Proteomes" id="UP000823749">
    <property type="component" value="Chromosome 5"/>
</dbReference>
<dbReference type="GO" id="GO:0051607">
    <property type="term" value="P:defense response to virus"/>
    <property type="evidence" value="ECO:0007669"/>
    <property type="project" value="UniProtKB-ARBA"/>
</dbReference>
<dbReference type="InterPro" id="IPR044974">
    <property type="entry name" value="Disease_R_plants"/>
</dbReference>
<name>A0AAV6KAA0_9ERIC</name>
<dbReference type="PRINTS" id="PR00364">
    <property type="entry name" value="DISEASERSIST"/>
</dbReference>
<dbReference type="FunFam" id="1.10.10.10:FF:000322">
    <property type="entry name" value="Probable disease resistance protein At1g63360"/>
    <property type="match status" value="1"/>
</dbReference>
<feature type="domain" description="Disease resistance protein winged helix" evidence="9">
    <location>
        <begin position="422"/>
        <end position="492"/>
    </location>
</feature>
<dbReference type="Pfam" id="PF18052">
    <property type="entry name" value="Rx_N"/>
    <property type="match status" value="1"/>
</dbReference>
<keyword evidence="6" id="KW-0067">ATP-binding</keyword>
<keyword evidence="4" id="KW-0547">Nucleotide-binding</keyword>
<dbReference type="PANTHER" id="PTHR23155:SF1238">
    <property type="entry name" value="TOMV SUSCEPTIBLE PROTEIN TM-2"/>
    <property type="match status" value="1"/>
</dbReference>
<evidence type="ECO:0000256" key="5">
    <source>
        <dbReference type="ARBA" id="ARBA00022821"/>
    </source>
</evidence>
<evidence type="ECO:0000313" key="12">
    <source>
        <dbReference type="Proteomes" id="UP000823749"/>
    </source>
</evidence>
<dbReference type="InterPro" id="IPR058922">
    <property type="entry name" value="WHD_DRP"/>
</dbReference>
<evidence type="ECO:0000259" key="9">
    <source>
        <dbReference type="Pfam" id="PF23559"/>
    </source>
</evidence>
<comment type="similarity">
    <text evidence="1">Belongs to the disease resistance NB-LRR family.</text>
</comment>
<feature type="domain" description="Disease resistance R13L4/SHOC-2-like LRR" evidence="10">
    <location>
        <begin position="564"/>
        <end position="844"/>
    </location>
</feature>
<dbReference type="InterPro" id="IPR055414">
    <property type="entry name" value="LRR_R13L4/SHOC2-like"/>
</dbReference>
<dbReference type="Gene3D" id="1.20.5.4130">
    <property type="match status" value="1"/>
</dbReference>
<dbReference type="Gene3D" id="1.10.8.430">
    <property type="entry name" value="Helical domain of apoptotic protease-activating factors"/>
    <property type="match status" value="1"/>
</dbReference>